<accession>A0AAV7I1H1</accession>
<evidence type="ECO:0000256" key="8">
    <source>
        <dbReference type="ARBA" id="ARBA00023170"/>
    </source>
</evidence>
<keyword evidence="7 10" id="KW-0472">Membrane</keyword>
<keyword evidence="3 10" id="KW-0716">Sensory transduction</keyword>
<dbReference type="PANTHER" id="PTHR21137">
    <property type="entry name" value="ODORANT RECEPTOR"/>
    <property type="match status" value="1"/>
</dbReference>
<dbReference type="GO" id="GO:0007165">
    <property type="term" value="P:signal transduction"/>
    <property type="evidence" value="ECO:0007669"/>
    <property type="project" value="UniProtKB-KW"/>
</dbReference>
<dbReference type="InterPro" id="IPR004117">
    <property type="entry name" value="7tm6_olfct_rcpt"/>
</dbReference>
<keyword evidence="4 10" id="KW-0812">Transmembrane</keyword>
<evidence type="ECO:0000256" key="3">
    <source>
        <dbReference type="ARBA" id="ARBA00022606"/>
    </source>
</evidence>
<protein>
    <recommendedName>
        <fullName evidence="10">Odorant receptor</fullName>
    </recommendedName>
</protein>
<evidence type="ECO:0000256" key="10">
    <source>
        <dbReference type="RuleBase" id="RU351113"/>
    </source>
</evidence>
<evidence type="ECO:0000256" key="6">
    <source>
        <dbReference type="ARBA" id="ARBA00022989"/>
    </source>
</evidence>
<dbReference type="EMBL" id="JAHXZJ010002609">
    <property type="protein sequence ID" value="KAH0539643.1"/>
    <property type="molecule type" value="Genomic_DNA"/>
</dbReference>
<evidence type="ECO:0000256" key="5">
    <source>
        <dbReference type="ARBA" id="ARBA00022725"/>
    </source>
</evidence>
<dbReference type="GO" id="GO:0005549">
    <property type="term" value="F:odorant binding"/>
    <property type="evidence" value="ECO:0007669"/>
    <property type="project" value="InterPro"/>
</dbReference>
<sequence>MGADVYINIKDLEAVTNDVGYLFPMLGILIKTFAVVQNQRSIRQLIEDIHFNIDNLRYSSDLGVLTKIRTTLFYQNFDYFAIATILSGTVIALTAMSAETDTKLALRGIFPYNTTVSPTYEIAFFMQFWTVFMSCLWILIIETSIIELIRWINVQLVVLQANFQHCQNWQMPRATFKMSKKNYDIIRNYKYFKVSDEQTLIQSYIPFNDDEANVEKDSFALRYKTCLKHYRRIIDNVNKYNELFSVLQFLTVFITCSFVCLCLFQIVIVYFVKEINSTIKYGGIEYKSKKFSIKLRCFVADAHAGAYVLKHYGHNSVYPCLKCYEKGSLYMGSKRFTGNNYKLRTDYAYRSLLDIDHNKGKSALHDLSIDLVQ</sequence>
<organism evidence="11 12">
    <name type="scientific">Cotesia glomerata</name>
    <name type="common">Lepidopteran parasitic wasp</name>
    <name type="synonym">Apanteles glomeratus</name>
    <dbReference type="NCBI Taxonomy" id="32391"/>
    <lineage>
        <taxon>Eukaryota</taxon>
        <taxon>Metazoa</taxon>
        <taxon>Ecdysozoa</taxon>
        <taxon>Arthropoda</taxon>
        <taxon>Hexapoda</taxon>
        <taxon>Insecta</taxon>
        <taxon>Pterygota</taxon>
        <taxon>Neoptera</taxon>
        <taxon>Endopterygota</taxon>
        <taxon>Hymenoptera</taxon>
        <taxon>Apocrita</taxon>
        <taxon>Ichneumonoidea</taxon>
        <taxon>Braconidae</taxon>
        <taxon>Microgastrinae</taxon>
        <taxon>Cotesia</taxon>
    </lineage>
</organism>
<dbReference type="GO" id="GO:0005886">
    <property type="term" value="C:plasma membrane"/>
    <property type="evidence" value="ECO:0007669"/>
    <property type="project" value="UniProtKB-SubCell"/>
</dbReference>
<proteinExistence type="inferred from homology"/>
<keyword evidence="6 10" id="KW-1133">Transmembrane helix</keyword>
<dbReference type="Pfam" id="PF02949">
    <property type="entry name" value="7tm_6"/>
    <property type="match status" value="1"/>
</dbReference>
<evidence type="ECO:0000256" key="7">
    <source>
        <dbReference type="ARBA" id="ARBA00023136"/>
    </source>
</evidence>
<evidence type="ECO:0000256" key="2">
    <source>
        <dbReference type="ARBA" id="ARBA00022475"/>
    </source>
</evidence>
<dbReference type="AlphaFoldDB" id="A0AAV7I1H1"/>
<keyword evidence="5 10" id="KW-0552">Olfaction</keyword>
<keyword evidence="8 10" id="KW-0675">Receptor</keyword>
<dbReference type="PANTHER" id="PTHR21137:SF35">
    <property type="entry name" value="ODORANT RECEPTOR 19A-RELATED"/>
    <property type="match status" value="1"/>
</dbReference>
<evidence type="ECO:0000256" key="9">
    <source>
        <dbReference type="ARBA" id="ARBA00023224"/>
    </source>
</evidence>
<feature type="transmembrane region" description="Helical" evidence="10">
    <location>
        <begin position="249"/>
        <end position="272"/>
    </location>
</feature>
<gene>
    <name evidence="11" type="ORF">KQX54_006562</name>
</gene>
<feature type="transmembrane region" description="Helical" evidence="10">
    <location>
        <begin position="77"/>
        <end position="98"/>
    </location>
</feature>
<name>A0AAV7I1H1_COTGL</name>
<keyword evidence="9 10" id="KW-0807">Transducer</keyword>
<evidence type="ECO:0000313" key="12">
    <source>
        <dbReference type="Proteomes" id="UP000826195"/>
    </source>
</evidence>
<comment type="caution">
    <text evidence="11">The sequence shown here is derived from an EMBL/GenBank/DDBJ whole genome shotgun (WGS) entry which is preliminary data.</text>
</comment>
<comment type="similarity">
    <text evidence="10">Belongs to the insect chemoreceptor superfamily. Heteromeric odorant receptor channel (TC 1.A.69) family.</text>
</comment>
<comment type="caution">
    <text evidence="10">Lacks conserved residue(s) required for the propagation of feature annotation.</text>
</comment>
<dbReference type="GO" id="GO:0004984">
    <property type="term" value="F:olfactory receptor activity"/>
    <property type="evidence" value="ECO:0007669"/>
    <property type="project" value="InterPro"/>
</dbReference>
<reference evidence="11 12" key="1">
    <citation type="journal article" date="2021" name="J. Hered.">
        <title>A chromosome-level genome assembly of the parasitoid wasp, Cotesia glomerata (Hymenoptera: Braconidae).</title>
        <authorList>
            <person name="Pinto B.J."/>
            <person name="Weis J.J."/>
            <person name="Gamble T."/>
            <person name="Ode P.J."/>
            <person name="Paul R."/>
            <person name="Zaspel J.M."/>
        </authorList>
    </citation>
    <scope>NUCLEOTIDE SEQUENCE [LARGE SCALE GENOMIC DNA]</scope>
    <source>
        <strain evidence="11">CgM1</strain>
    </source>
</reference>
<comment type="subcellular location">
    <subcellularLocation>
        <location evidence="1 10">Cell membrane</location>
        <topology evidence="1 10">Multi-pass membrane protein</topology>
    </subcellularLocation>
</comment>
<dbReference type="Proteomes" id="UP000826195">
    <property type="component" value="Unassembled WGS sequence"/>
</dbReference>
<evidence type="ECO:0000256" key="1">
    <source>
        <dbReference type="ARBA" id="ARBA00004651"/>
    </source>
</evidence>
<keyword evidence="2" id="KW-1003">Cell membrane</keyword>
<evidence type="ECO:0000313" key="11">
    <source>
        <dbReference type="EMBL" id="KAH0539643.1"/>
    </source>
</evidence>
<evidence type="ECO:0000256" key="4">
    <source>
        <dbReference type="ARBA" id="ARBA00022692"/>
    </source>
</evidence>
<feature type="transmembrane region" description="Helical" evidence="10">
    <location>
        <begin position="118"/>
        <end position="140"/>
    </location>
</feature>
<keyword evidence="12" id="KW-1185">Reference proteome</keyword>